<keyword evidence="6 8" id="KW-0472">Membrane</keyword>
<dbReference type="EMBL" id="JASJQH010006942">
    <property type="protein sequence ID" value="KAK9722716.1"/>
    <property type="molecule type" value="Genomic_DNA"/>
</dbReference>
<feature type="compositionally biased region" description="Polar residues" evidence="7">
    <location>
        <begin position="866"/>
        <end position="875"/>
    </location>
</feature>
<reference evidence="12 13" key="1">
    <citation type="submission" date="2023-04" db="EMBL/GenBank/DDBJ databases">
        <title>Genome of Basidiobolus ranarum AG-B5.</title>
        <authorList>
            <person name="Stajich J.E."/>
            <person name="Carter-House D."/>
            <person name="Gryganskyi A."/>
        </authorList>
    </citation>
    <scope>NUCLEOTIDE SEQUENCE [LARGE SCALE GENOMIC DNA]</scope>
    <source>
        <strain evidence="12 13">AG-B5</strain>
    </source>
</reference>
<feature type="transmembrane region" description="Helical" evidence="8">
    <location>
        <begin position="430"/>
        <end position="451"/>
    </location>
</feature>
<evidence type="ECO:0000259" key="10">
    <source>
        <dbReference type="Pfam" id="PF13967"/>
    </source>
</evidence>
<keyword evidence="13" id="KW-1185">Reference proteome</keyword>
<feature type="transmembrane region" description="Helical" evidence="8">
    <location>
        <begin position="145"/>
        <end position="163"/>
    </location>
</feature>
<feature type="region of interest" description="Disordered" evidence="7">
    <location>
        <begin position="825"/>
        <end position="851"/>
    </location>
</feature>
<keyword evidence="5 8" id="KW-1133">Transmembrane helix</keyword>
<feature type="region of interest" description="Disordered" evidence="7">
    <location>
        <begin position="752"/>
        <end position="772"/>
    </location>
</feature>
<comment type="caution">
    <text evidence="12">The sequence shown here is derived from an EMBL/GenBank/DDBJ whole genome shotgun (WGS) entry which is preliminary data.</text>
</comment>
<feature type="domain" description="CSC1/OSCA1-like cytosolic" evidence="11">
    <location>
        <begin position="189"/>
        <end position="417"/>
    </location>
</feature>
<evidence type="ECO:0000256" key="3">
    <source>
        <dbReference type="ARBA" id="ARBA00022448"/>
    </source>
</evidence>
<gene>
    <name evidence="12" type="ORF">K7432_002475</name>
</gene>
<feature type="transmembrane region" description="Helical" evidence="8">
    <location>
        <begin position="523"/>
        <end position="542"/>
    </location>
</feature>
<dbReference type="Proteomes" id="UP001479436">
    <property type="component" value="Unassembled WGS sequence"/>
</dbReference>
<comment type="subcellular location">
    <subcellularLocation>
        <location evidence="1">Membrane</location>
        <topology evidence="1">Multi-pass membrane protein</topology>
    </subcellularLocation>
</comment>
<feature type="compositionally biased region" description="Low complexity" evidence="7">
    <location>
        <begin position="1085"/>
        <end position="1094"/>
    </location>
</feature>
<dbReference type="InterPro" id="IPR045122">
    <property type="entry name" value="Csc1-like"/>
</dbReference>
<feature type="transmembrane region" description="Helical" evidence="8">
    <location>
        <begin position="623"/>
        <end position="641"/>
    </location>
</feature>
<dbReference type="InterPro" id="IPR032880">
    <property type="entry name" value="CSC1/OSCA1-like_N"/>
</dbReference>
<dbReference type="InterPro" id="IPR003864">
    <property type="entry name" value="CSC1/OSCA1-like_7TM"/>
</dbReference>
<keyword evidence="4 8" id="KW-0812">Transmembrane</keyword>
<dbReference type="Pfam" id="PF02714">
    <property type="entry name" value="RSN1_7TM"/>
    <property type="match status" value="1"/>
</dbReference>
<feature type="transmembrane region" description="Helical" evidence="8">
    <location>
        <begin position="709"/>
        <end position="726"/>
    </location>
</feature>
<dbReference type="InterPro" id="IPR027815">
    <property type="entry name" value="CSC1/OSCA1-like_cyt"/>
</dbReference>
<feature type="region of interest" description="Disordered" evidence="7">
    <location>
        <begin position="858"/>
        <end position="877"/>
    </location>
</feature>
<evidence type="ECO:0000313" key="12">
    <source>
        <dbReference type="EMBL" id="KAK9722716.1"/>
    </source>
</evidence>
<feature type="region of interest" description="Disordered" evidence="7">
    <location>
        <begin position="1024"/>
        <end position="1044"/>
    </location>
</feature>
<evidence type="ECO:0000256" key="2">
    <source>
        <dbReference type="ARBA" id="ARBA00007779"/>
    </source>
</evidence>
<protein>
    <recommendedName>
        <fullName evidence="14">DUF221-domain-containing protein</fullName>
    </recommendedName>
</protein>
<evidence type="ECO:0000256" key="5">
    <source>
        <dbReference type="ARBA" id="ARBA00022989"/>
    </source>
</evidence>
<evidence type="ECO:0000313" key="13">
    <source>
        <dbReference type="Proteomes" id="UP001479436"/>
    </source>
</evidence>
<evidence type="ECO:0000256" key="4">
    <source>
        <dbReference type="ARBA" id="ARBA00022692"/>
    </source>
</evidence>
<feature type="transmembrane region" description="Helical" evidence="8">
    <location>
        <begin position="681"/>
        <end position="703"/>
    </location>
</feature>
<feature type="transmembrane region" description="Helical" evidence="8">
    <location>
        <begin position="483"/>
        <end position="503"/>
    </location>
</feature>
<evidence type="ECO:0000259" key="9">
    <source>
        <dbReference type="Pfam" id="PF02714"/>
    </source>
</evidence>
<feature type="domain" description="CSC1/OSCA1-like 7TM region" evidence="9">
    <location>
        <begin position="428"/>
        <end position="701"/>
    </location>
</feature>
<dbReference type="PANTHER" id="PTHR13018:SF5">
    <property type="entry name" value="RE44586P"/>
    <property type="match status" value="1"/>
</dbReference>
<feature type="compositionally biased region" description="Low complexity" evidence="7">
    <location>
        <begin position="1028"/>
        <end position="1037"/>
    </location>
</feature>
<evidence type="ECO:0000256" key="1">
    <source>
        <dbReference type="ARBA" id="ARBA00004141"/>
    </source>
</evidence>
<evidence type="ECO:0000259" key="11">
    <source>
        <dbReference type="Pfam" id="PF14703"/>
    </source>
</evidence>
<dbReference type="PANTHER" id="PTHR13018">
    <property type="entry name" value="PROBABLE MEMBRANE PROTEIN DUF221-RELATED"/>
    <property type="match status" value="1"/>
</dbReference>
<dbReference type="Pfam" id="PF14703">
    <property type="entry name" value="PHM7_cyt"/>
    <property type="match status" value="1"/>
</dbReference>
<feature type="region of interest" description="Disordered" evidence="7">
    <location>
        <begin position="1063"/>
        <end position="1094"/>
    </location>
</feature>
<keyword evidence="3" id="KW-0813">Transport</keyword>
<dbReference type="Pfam" id="PF13967">
    <property type="entry name" value="RSN1_TM"/>
    <property type="match status" value="1"/>
</dbReference>
<evidence type="ECO:0008006" key="14">
    <source>
        <dbReference type="Google" id="ProtNLM"/>
    </source>
</evidence>
<feature type="transmembrane region" description="Helical" evidence="8">
    <location>
        <begin position="585"/>
        <end position="603"/>
    </location>
</feature>
<comment type="similarity">
    <text evidence="2">Belongs to the CSC1 (TC 1.A.17) family.</text>
</comment>
<sequence>MATLDTAKNYSPTLVGIATQFGLTTALSCASFVAFEFHRRWSLTQHLYSTRCRLERNASPPPPKTPFVWVGTVLSLKESFFLTHVGLDCVIYLRFLKMAFQLLLFSTLTIAAILMPLNFFAQEAVLIDVEKVSIGNIPNGSNMLWIHWLLIYFFSLSVLYLLHRNTKDYVKLRMKYIQKKALKGSIQTRTVMVTHVPDTLKHEERLRTYFGNLGLGSVESVTLIRLTTKISRKLKRREAILRDLELAHIQLLRKLLSATKKHGIKALHPDITEDGLPEEILKAWQILASYTQGNHGADVSPHLPVNNQMPIWETLNKIDRQLLDKYQPIHKTGIFRTGVNVVTIDYLLEKFNRLDRRIAELRQVAENAHYYKPMGTAFITFKNQSAAQLCAQSITSSKPHQCITKLAPEPRDILWENHIRSNKQKFIRKIIVNASIWALTILWLSLSTYFLSLASYEKLSERVPYLANLANSTPWVKSLIQTVLPSILTSTFMVAMPNIFLGVSYQQCYSSYSELEISTINRYYRFIIFNVLFVFLLGPAFIDVIIEVIQSPTHITNVLAANLPKGAAFFINYVILQTSSHGLEILQIGVPLFYTYLFGNRFVVKTPRDLQNSQKPYPFPYYYYLPTHILILVICITYSIINPLILVFGVIYYGIAIVVYRYQFAYTYIKQYETNGQYWRYMFRYVSDGLIIFQLAMIGLLALKNAVTASLALLPLLGGTFYFKIYHRQTFRGLMKYCPLDSLKDQPNSLSLGDQSKSALHNPSQSECTENSQLWSKSTIYRENPEIILPEIQTNSPRETRLNEEVVPSITDSPSLIVTSPTLKAHSDAEIQKTPQTSATPSPTLGPLRRAQPISSHSYLGIEGGKNSTDLQRPSPSKHRFQKLQNQIFSNPLLTLFFNPFANTANILPDSDQVAPNPIHPSREVYQDETSMFDTYIHPDFIRALPGRIWLPINPKTKRFDLDEGVLEHEECLTSSLFPVNESSLICYRGRYSKNASKSEAEETAKTVQTNVTYDKANQHLVYVSDPSTSESESGSTYRRRGTIRGTGSSIMDLIGGAFRGLGGVENEASHPELSPQIPTHSTRRSSVSSGLST</sequence>
<accession>A0ABR2W8P6</accession>
<organism evidence="12 13">
    <name type="scientific">Basidiobolus ranarum</name>
    <dbReference type="NCBI Taxonomy" id="34480"/>
    <lineage>
        <taxon>Eukaryota</taxon>
        <taxon>Fungi</taxon>
        <taxon>Fungi incertae sedis</taxon>
        <taxon>Zoopagomycota</taxon>
        <taxon>Entomophthoromycotina</taxon>
        <taxon>Basidiobolomycetes</taxon>
        <taxon>Basidiobolales</taxon>
        <taxon>Basidiobolaceae</taxon>
        <taxon>Basidiobolus</taxon>
    </lineage>
</organism>
<feature type="transmembrane region" description="Helical" evidence="8">
    <location>
        <begin position="102"/>
        <end position="121"/>
    </location>
</feature>
<feature type="domain" description="CSC1/OSCA1-like N-terminal transmembrane" evidence="10">
    <location>
        <begin position="17"/>
        <end position="164"/>
    </location>
</feature>
<proteinExistence type="inferred from homology"/>
<feature type="transmembrane region" description="Helical" evidence="8">
    <location>
        <begin position="14"/>
        <end position="35"/>
    </location>
</feature>
<evidence type="ECO:0000256" key="8">
    <source>
        <dbReference type="SAM" id="Phobius"/>
    </source>
</evidence>
<evidence type="ECO:0000256" key="7">
    <source>
        <dbReference type="SAM" id="MobiDB-lite"/>
    </source>
</evidence>
<name>A0ABR2W8P6_9FUNG</name>
<evidence type="ECO:0000256" key="6">
    <source>
        <dbReference type="ARBA" id="ARBA00023136"/>
    </source>
</evidence>
<feature type="compositionally biased region" description="Polar residues" evidence="7">
    <location>
        <begin position="833"/>
        <end position="843"/>
    </location>
</feature>